<comment type="caution">
    <text evidence="10">The sequence shown here is derived from an EMBL/GenBank/DDBJ whole genome shotgun (WGS) entry which is preliminary data.</text>
</comment>
<sequence>MSESSATRPPERQVSEETTTDRSGRRWWTVAIFAYITLEGAGLQMRGAVIPALRRSFEVPEWQLGLVAPAGTVGYVLAVVVVGAVAGRLDTRRLLLVGIVGTGAGILVMGVAPSFALFLAALLGRGLFTGVGRGTDRPLLSHLYPTQRGRIFGFYDMMWAVGATAGPLLVAAAVAAGNWRLAYYALGLAFVPVVALALWLPTPEIESGDDPLDWAELRRITRQPAVLTMAVALFLSTGFEGGLFTWVTTYAQGRLPGSLATASLSVMLAAYIPGRFASGWLSERLGYVRLAVGLVGLTVPAFVYTFFLAEGYGLLVGLFAIGLALSGMYPTLLAYATEAVPEHSAPVNATAAVTSAAGIAVVPAMMGFVISDTGVAGAMRLLALPLAMLALVLSFALYRRVR</sequence>
<keyword evidence="4 8" id="KW-0812">Transmembrane</keyword>
<comment type="subcellular location">
    <subcellularLocation>
        <location evidence="1">Endomembrane system</location>
        <topology evidence="1">Multi-pass membrane protein</topology>
    </subcellularLocation>
</comment>
<dbReference type="Pfam" id="PF07690">
    <property type="entry name" value="MFS_1"/>
    <property type="match status" value="1"/>
</dbReference>
<evidence type="ECO:0000256" key="3">
    <source>
        <dbReference type="ARBA" id="ARBA00022448"/>
    </source>
</evidence>
<accession>A0ABU2FCW0</accession>
<evidence type="ECO:0000256" key="1">
    <source>
        <dbReference type="ARBA" id="ARBA00004127"/>
    </source>
</evidence>
<feature type="region of interest" description="Disordered" evidence="7">
    <location>
        <begin position="1"/>
        <end position="20"/>
    </location>
</feature>
<feature type="transmembrane region" description="Helical" evidence="8">
    <location>
        <begin position="157"/>
        <end position="175"/>
    </location>
</feature>
<feature type="transmembrane region" description="Helical" evidence="8">
    <location>
        <begin position="95"/>
        <end position="123"/>
    </location>
</feature>
<name>A0ABU2FCW0_9EURY</name>
<feature type="transmembrane region" description="Helical" evidence="8">
    <location>
        <begin position="181"/>
        <end position="200"/>
    </location>
</feature>
<evidence type="ECO:0000256" key="6">
    <source>
        <dbReference type="ARBA" id="ARBA00023136"/>
    </source>
</evidence>
<dbReference type="Proteomes" id="UP001259659">
    <property type="component" value="Unassembled WGS sequence"/>
</dbReference>
<evidence type="ECO:0000259" key="9">
    <source>
        <dbReference type="PROSITE" id="PS50850"/>
    </source>
</evidence>
<dbReference type="PANTHER" id="PTHR23514">
    <property type="entry name" value="BYPASS OF STOP CODON PROTEIN 6"/>
    <property type="match status" value="1"/>
</dbReference>
<proteinExistence type="inferred from homology"/>
<feature type="transmembrane region" description="Helical" evidence="8">
    <location>
        <begin position="377"/>
        <end position="398"/>
    </location>
</feature>
<keyword evidence="11" id="KW-1185">Reference proteome</keyword>
<organism evidence="10 11">
    <name type="scientific">Haloarcula saliterrae</name>
    <dbReference type="NCBI Taxonomy" id="2950534"/>
    <lineage>
        <taxon>Archaea</taxon>
        <taxon>Methanobacteriati</taxon>
        <taxon>Methanobacteriota</taxon>
        <taxon>Stenosarchaea group</taxon>
        <taxon>Halobacteria</taxon>
        <taxon>Halobacteriales</taxon>
        <taxon>Haloarculaceae</taxon>
        <taxon>Haloarcula</taxon>
    </lineage>
</organism>
<dbReference type="EMBL" id="JAMQON010000003">
    <property type="protein sequence ID" value="MDS0260100.1"/>
    <property type="molecule type" value="Genomic_DNA"/>
</dbReference>
<evidence type="ECO:0000256" key="7">
    <source>
        <dbReference type="SAM" id="MobiDB-lite"/>
    </source>
</evidence>
<feature type="domain" description="Major facilitator superfamily (MFS) profile" evidence="9">
    <location>
        <begin position="28"/>
        <end position="402"/>
    </location>
</feature>
<dbReference type="InterPro" id="IPR011701">
    <property type="entry name" value="MFS"/>
</dbReference>
<gene>
    <name evidence="10" type="ORF">NDI56_11915</name>
</gene>
<feature type="transmembrane region" description="Helical" evidence="8">
    <location>
        <begin position="347"/>
        <end position="371"/>
    </location>
</feature>
<protein>
    <submittedName>
        <fullName evidence="10">MFS transporter</fullName>
    </submittedName>
</protein>
<evidence type="ECO:0000313" key="11">
    <source>
        <dbReference type="Proteomes" id="UP001259659"/>
    </source>
</evidence>
<dbReference type="InterPro" id="IPR020846">
    <property type="entry name" value="MFS_dom"/>
</dbReference>
<feature type="transmembrane region" description="Helical" evidence="8">
    <location>
        <begin position="226"/>
        <end position="249"/>
    </location>
</feature>
<dbReference type="Gene3D" id="1.20.1250.20">
    <property type="entry name" value="MFS general substrate transporter like domains"/>
    <property type="match status" value="1"/>
</dbReference>
<comment type="similarity">
    <text evidence="2">Belongs to the major facilitator superfamily.</text>
</comment>
<evidence type="ECO:0000256" key="2">
    <source>
        <dbReference type="ARBA" id="ARBA00008335"/>
    </source>
</evidence>
<feature type="transmembrane region" description="Helical" evidence="8">
    <location>
        <begin position="66"/>
        <end position="89"/>
    </location>
</feature>
<keyword evidence="5 8" id="KW-1133">Transmembrane helix</keyword>
<evidence type="ECO:0000313" key="10">
    <source>
        <dbReference type="EMBL" id="MDS0260100.1"/>
    </source>
</evidence>
<feature type="transmembrane region" description="Helical" evidence="8">
    <location>
        <begin position="286"/>
        <end position="307"/>
    </location>
</feature>
<dbReference type="InterPro" id="IPR036259">
    <property type="entry name" value="MFS_trans_sf"/>
</dbReference>
<evidence type="ECO:0000256" key="4">
    <source>
        <dbReference type="ARBA" id="ARBA00022692"/>
    </source>
</evidence>
<feature type="transmembrane region" description="Helical" evidence="8">
    <location>
        <begin position="313"/>
        <end position="335"/>
    </location>
</feature>
<feature type="transmembrane region" description="Helical" evidence="8">
    <location>
        <begin position="27"/>
        <end position="45"/>
    </location>
</feature>
<evidence type="ECO:0000256" key="5">
    <source>
        <dbReference type="ARBA" id="ARBA00022989"/>
    </source>
</evidence>
<dbReference type="PANTHER" id="PTHR23514:SF3">
    <property type="entry name" value="BYPASS OF STOP CODON PROTEIN 6"/>
    <property type="match status" value="1"/>
</dbReference>
<evidence type="ECO:0000256" key="8">
    <source>
        <dbReference type="SAM" id="Phobius"/>
    </source>
</evidence>
<dbReference type="InterPro" id="IPR051788">
    <property type="entry name" value="MFS_Transporter"/>
</dbReference>
<keyword evidence="6 8" id="KW-0472">Membrane</keyword>
<dbReference type="SUPFAM" id="SSF103473">
    <property type="entry name" value="MFS general substrate transporter"/>
    <property type="match status" value="1"/>
</dbReference>
<feature type="compositionally biased region" description="Basic and acidic residues" evidence="7">
    <location>
        <begin position="9"/>
        <end position="20"/>
    </location>
</feature>
<reference evidence="10 11" key="1">
    <citation type="submission" date="2022-06" db="EMBL/GenBank/DDBJ databases">
        <title>Haloarcula sp. a new haloarchaeum isolate from saline soil.</title>
        <authorList>
            <person name="Strakova D."/>
            <person name="Galisteo C."/>
            <person name="Sanchez-Porro C."/>
            <person name="Ventosa A."/>
        </authorList>
    </citation>
    <scope>NUCLEOTIDE SEQUENCE [LARGE SCALE GENOMIC DNA]</scope>
    <source>
        <strain evidence="10 11">S1CR25-12</strain>
    </source>
</reference>
<dbReference type="RefSeq" id="WP_310919765.1">
    <property type="nucleotide sequence ID" value="NZ_JAMQON010000003.1"/>
</dbReference>
<dbReference type="PROSITE" id="PS50850">
    <property type="entry name" value="MFS"/>
    <property type="match status" value="1"/>
</dbReference>
<keyword evidence="3" id="KW-0813">Transport</keyword>